<dbReference type="PANTHER" id="PTHR35603">
    <property type="match status" value="1"/>
</dbReference>
<feature type="signal peptide" evidence="3">
    <location>
        <begin position="1"/>
        <end position="30"/>
    </location>
</feature>
<dbReference type="Proteomes" id="UP000192505">
    <property type="component" value="Unassembled WGS sequence"/>
</dbReference>
<dbReference type="GO" id="GO:0019867">
    <property type="term" value="C:outer membrane"/>
    <property type="evidence" value="ECO:0007669"/>
    <property type="project" value="InterPro"/>
</dbReference>
<dbReference type="PANTHER" id="PTHR35603:SF2">
    <property type="entry name" value="OUTER MEMBRANE LIPOPROTEIN"/>
    <property type="match status" value="1"/>
</dbReference>
<gene>
    <name evidence="5" type="ORF">BWK72_12595</name>
</gene>
<evidence type="ECO:0000256" key="2">
    <source>
        <dbReference type="ARBA" id="ARBA00023136"/>
    </source>
</evidence>
<accession>A0A1W9KTI9</accession>
<sequence>MNTIQRNFQAVLGVSTLLILGACANGQAPANPTGNALPQTSAAYTQYGVVQSIDLVQQQVATGSGTVGAGTIAGAVVGGILGHQVGGGSGNTAATVLGAAGGAYAGHALENNNQATQLVNAYQFTVRLSNGSYQTYTQTTSTDIRVGDRVQIDNGTLRRY</sequence>
<feature type="chain" id="PRO_5010877440" description="Glycine zipper 2TM domain-containing protein" evidence="3">
    <location>
        <begin position="31"/>
        <end position="160"/>
    </location>
</feature>
<organism evidence="5 6">
    <name type="scientific">Rhodoferax ferrireducens</name>
    <dbReference type="NCBI Taxonomy" id="192843"/>
    <lineage>
        <taxon>Bacteria</taxon>
        <taxon>Pseudomonadati</taxon>
        <taxon>Pseudomonadota</taxon>
        <taxon>Betaproteobacteria</taxon>
        <taxon>Burkholderiales</taxon>
        <taxon>Comamonadaceae</taxon>
        <taxon>Rhodoferax</taxon>
    </lineage>
</organism>
<keyword evidence="2" id="KW-0472">Membrane</keyword>
<feature type="domain" description="Glycine zipper 2TM" evidence="4">
    <location>
        <begin position="69"/>
        <end position="109"/>
    </location>
</feature>
<dbReference type="PROSITE" id="PS51257">
    <property type="entry name" value="PROKAR_LIPOPROTEIN"/>
    <property type="match status" value="1"/>
</dbReference>
<dbReference type="EMBL" id="MTEI01000007">
    <property type="protein sequence ID" value="OQW87731.1"/>
    <property type="molecule type" value="Genomic_DNA"/>
</dbReference>
<reference evidence="5 6" key="1">
    <citation type="submission" date="2017-01" db="EMBL/GenBank/DDBJ databases">
        <title>Novel large sulfur bacteria in the metagenomes of groundwater-fed chemosynthetic microbial mats in the Lake Huron basin.</title>
        <authorList>
            <person name="Sharrar A.M."/>
            <person name="Flood B.E."/>
            <person name="Bailey J.V."/>
            <person name="Jones D.S."/>
            <person name="Biddanda B."/>
            <person name="Ruberg S.A."/>
            <person name="Marcus D.N."/>
            <person name="Dick G.J."/>
        </authorList>
    </citation>
    <scope>NUCLEOTIDE SEQUENCE [LARGE SCALE GENOMIC DNA]</scope>
    <source>
        <strain evidence="5">A7</strain>
    </source>
</reference>
<evidence type="ECO:0000256" key="3">
    <source>
        <dbReference type="SAM" id="SignalP"/>
    </source>
</evidence>
<dbReference type="InterPro" id="IPR051407">
    <property type="entry name" value="Bact_OM_lipoprot/Surf_antigen"/>
</dbReference>
<keyword evidence="3" id="KW-0732">Signal</keyword>
<evidence type="ECO:0000313" key="6">
    <source>
        <dbReference type="Proteomes" id="UP000192505"/>
    </source>
</evidence>
<proteinExistence type="predicted"/>
<name>A0A1W9KTI9_9BURK</name>
<comment type="caution">
    <text evidence="5">The sequence shown here is derived from an EMBL/GenBank/DDBJ whole genome shotgun (WGS) entry which is preliminary data.</text>
</comment>
<dbReference type="Pfam" id="PF05433">
    <property type="entry name" value="Rick_17kDa_Anti"/>
    <property type="match status" value="1"/>
</dbReference>
<comment type="subcellular location">
    <subcellularLocation>
        <location evidence="1">Membrane</location>
    </subcellularLocation>
</comment>
<protein>
    <recommendedName>
        <fullName evidence="4">Glycine zipper 2TM domain-containing protein</fullName>
    </recommendedName>
</protein>
<evidence type="ECO:0000256" key="1">
    <source>
        <dbReference type="ARBA" id="ARBA00004370"/>
    </source>
</evidence>
<dbReference type="InterPro" id="IPR008816">
    <property type="entry name" value="Gly_zipper_2TM_dom"/>
</dbReference>
<evidence type="ECO:0000259" key="4">
    <source>
        <dbReference type="Pfam" id="PF05433"/>
    </source>
</evidence>
<evidence type="ECO:0000313" key="5">
    <source>
        <dbReference type="EMBL" id="OQW87731.1"/>
    </source>
</evidence>
<dbReference type="AlphaFoldDB" id="A0A1W9KTI9"/>